<evidence type="ECO:0000256" key="2">
    <source>
        <dbReference type="ARBA" id="ARBA00023125"/>
    </source>
</evidence>
<dbReference type="Gene3D" id="6.10.10.80">
    <property type="entry name" value="Small, acid-soluble spore protein, alpha/beta type-like"/>
    <property type="match status" value="1"/>
</dbReference>
<dbReference type="Pfam" id="PF00269">
    <property type="entry name" value="SASP"/>
    <property type="match status" value="1"/>
</dbReference>
<name>A0ABW4ZWB4_9BACL</name>
<keyword evidence="2" id="KW-0238">DNA-binding</keyword>
<dbReference type="InterPro" id="IPR001448">
    <property type="entry name" value="SASP_alpha/beta-type"/>
</dbReference>
<dbReference type="InterPro" id="IPR018126">
    <property type="entry name" value="SASP_alpha/beta-type_CS"/>
</dbReference>
<reference evidence="4" key="1">
    <citation type="journal article" date="2019" name="Int. J. Syst. Evol. Microbiol.">
        <title>The Global Catalogue of Microorganisms (GCM) 10K type strain sequencing project: providing services to taxonomists for standard genome sequencing and annotation.</title>
        <authorList>
            <consortium name="The Broad Institute Genomics Platform"/>
            <consortium name="The Broad Institute Genome Sequencing Center for Infectious Disease"/>
            <person name="Wu L."/>
            <person name="Ma J."/>
        </authorList>
    </citation>
    <scope>NUCLEOTIDE SEQUENCE [LARGE SCALE GENOMIC DNA]</scope>
    <source>
        <strain evidence="4">CGMCC 1.13574</strain>
    </source>
</reference>
<keyword evidence="4" id="KW-1185">Reference proteome</keyword>
<accession>A0ABW4ZWB4</accession>
<comment type="similarity">
    <text evidence="1">Belongs to the alpha/beta-type SASP family.</text>
</comment>
<dbReference type="PROSITE" id="PS00304">
    <property type="entry name" value="SASP_1"/>
    <property type="match status" value="1"/>
</dbReference>
<evidence type="ECO:0000313" key="4">
    <source>
        <dbReference type="Proteomes" id="UP001597343"/>
    </source>
</evidence>
<gene>
    <name evidence="3" type="ORF">ACFSOY_09755</name>
</gene>
<dbReference type="RefSeq" id="WP_386046092.1">
    <property type="nucleotide sequence ID" value="NZ_JBHUIO010000005.1"/>
</dbReference>
<comment type="caution">
    <text evidence="3">The sequence shown here is derived from an EMBL/GenBank/DDBJ whole genome shotgun (WGS) entry which is preliminary data.</text>
</comment>
<evidence type="ECO:0000313" key="3">
    <source>
        <dbReference type="EMBL" id="MFD2170282.1"/>
    </source>
</evidence>
<evidence type="ECO:0000256" key="1">
    <source>
        <dbReference type="ARBA" id="ARBA00005442"/>
    </source>
</evidence>
<sequence>MNKKRAWDINDPEVRLMVERMKHELADELGIRVPLDGYWGNHASKELGQIGSQLKRRVPVLLKKTTDEQKKRN</sequence>
<dbReference type="EMBL" id="JBHUIO010000005">
    <property type="protein sequence ID" value="MFD2170282.1"/>
    <property type="molecule type" value="Genomic_DNA"/>
</dbReference>
<dbReference type="InterPro" id="IPR038300">
    <property type="entry name" value="SASP_sf_alpha/beta"/>
</dbReference>
<proteinExistence type="inferred from homology"/>
<organism evidence="3 4">
    <name type="scientific">Tumebacillus lipolyticus</name>
    <dbReference type="NCBI Taxonomy" id="1280370"/>
    <lineage>
        <taxon>Bacteria</taxon>
        <taxon>Bacillati</taxon>
        <taxon>Bacillota</taxon>
        <taxon>Bacilli</taxon>
        <taxon>Bacillales</taxon>
        <taxon>Alicyclobacillaceae</taxon>
        <taxon>Tumebacillus</taxon>
    </lineage>
</organism>
<dbReference type="Proteomes" id="UP001597343">
    <property type="component" value="Unassembled WGS sequence"/>
</dbReference>
<protein>
    <submittedName>
        <fullName evidence="3">Small, acid-soluble spore protein, alpha/beta type</fullName>
    </submittedName>
</protein>